<dbReference type="Proteomes" id="UP000031668">
    <property type="component" value="Unassembled WGS sequence"/>
</dbReference>
<reference evidence="1 2" key="1">
    <citation type="journal article" date="2014" name="Genome Biol. Evol.">
        <title>The genome of the myxosporean Thelohanellus kitauei shows adaptations to nutrient acquisition within its fish host.</title>
        <authorList>
            <person name="Yang Y."/>
            <person name="Xiong J."/>
            <person name="Zhou Z."/>
            <person name="Huo F."/>
            <person name="Miao W."/>
            <person name="Ran C."/>
            <person name="Liu Y."/>
            <person name="Zhang J."/>
            <person name="Feng J."/>
            <person name="Wang M."/>
            <person name="Wang M."/>
            <person name="Wang L."/>
            <person name="Yao B."/>
        </authorList>
    </citation>
    <scope>NUCLEOTIDE SEQUENCE [LARGE SCALE GENOMIC DNA]</scope>
    <source>
        <strain evidence="1">Wuqing</strain>
    </source>
</reference>
<evidence type="ECO:0000313" key="1">
    <source>
        <dbReference type="EMBL" id="KII73201.1"/>
    </source>
</evidence>
<comment type="caution">
    <text evidence="1">The sequence shown here is derived from an EMBL/GenBank/DDBJ whole genome shotgun (WGS) entry which is preliminary data.</text>
</comment>
<sequence length="267" mass="31116">MRSINQSEPESNSVDIYRSIAYPHPENIIIENHLINVEHIPTENRQNLEHDLIILDELALTDLSKVLPRSCATSQEIEILETLSQKICMDNNKKMIKFHIGIRNTDGKFYIIFKPTECFFREGCHKPMKMYAIVAYDITTVRCFHSECCGHYRETNTKSCLESYNFITLFPLENNQYEIDNTSKNVIDSPTLFTQTVEGQNSNLPKDTPIINSEPSNQCISWIPEASRKRWERIMAMCDNDDIEYEKKHKSKKLKDNIKMKTKNSLD</sequence>
<protein>
    <submittedName>
        <fullName evidence="1">Uncharacterized protein</fullName>
    </submittedName>
</protein>
<organism evidence="1 2">
    <name type="scientific">Thelohanellus kitauei</name>
    <name type="common">Myxosporean</name>
    <dbReference type="NCBI Taxonomy" id="669202"/>
    <lineage>
        <taxon>Eukaryota</taxon>
        <taxon>Metazoa</taxon>
        <taxon>Cnidaria</taxon>
        <taxon>Myxozoa</taxon>
        <taxon>Myxosporea</taxon>
        <taxon>Bivalvulida</taxon>
        <taxon>Platysporina</taxon>
        <taxon>Myxobolidae</taxon>
        <taxon>Thelohanellus</taxon>
    </lineage>
</organism>
<name>A0A0C2N0U0_THEKT</name>
<accession>A0A0C2N0U0</accession>
<proteinExistence type="predicted"/>
<evidence type="ECO:0000313" key="2">
    <source>
        <dbReference type="Proteomes" id="UP000031668"/>
    </source>
</evidence>
<keyword evidence="2" id="KW-1185">Reference proteome</keyword>
<dbReference type="AlphaFoldDB" id="A0A0C2N0U0"/>
<dbReference type="EMBL" id="JWZT01000930">
    <property type="protein sequence ID" value="KII73201.1"/>
    <property type="molecule type" value="Genomic_DNA"/>
</dbReference>
<gene>
    <name evidence="1" type="ORF">RF11_09834</name>
</gene>